<dbReference type="InterPro" id="IPR036709">
    <property type="entry name" value="Autotransporte_beta_dom_sf"/>
</dbReference>
<protein>
    <recommendedName>
        <fullName evidence="3">Outer membrane protein beta-barrel domain-containing protein</fullName>
    </recommendedName>
</protein>
<evidence type="ECO:0000313" key="1">
    <source>
        <dbReference type="EMBL" id="OQP66377.1"/>
    </source>
</evidence>
<sequence length="276" mass="30972">MYGAAIVYSPRVRTHLFYFVAVYKKYPMKTLCIRCILWVFSVLFIQQAAQAQAAPTTQQPVPAAPDVVLPHQAKKPKVKKQWKYAIDIDAGFASPNNRELSDVFKGGVNASIGVKTAFLKNKLWVRPVGGMKYYFKNINWGGTGREAFRTFKAGLELQYNAFAVKNYTFFPLFRADQNWSSSQLTQLVANKDATAPFKTTHNVLTGSGYSFAAGIMVVRSGDLYVKLNYEYYKPDLKVNPDLVQEMLAAGYSIPDHKVFDCSSINLSVGVNLNFKK</sequence>
<dbReference type="STRING" id="1703345.A3860_12820"/>
<proteinExistence type="predicted"/>
<evidence type="ECO:0008006" key="3">
    <source>
        <dbReference type="Google" id="ProtNLM"/>
    </source>
</evidence>
<gene>
    <name evidence="1" type="ORF">A3860_12820</name>
</gene>
<dbReference type="AlphaFoldDB" id="A0A1V9G719"/>
<evidence type="ECO:0000313" key="2">
    <source>
        <dbReference type="Proteomes" id="UP000192796"/>
    </source>
</evidence>
<name>A0A1V9G719_9BACT</name>
<organism evidence="1 2">
    <name type="scientific">Niastella vici</name>
    <dbReference type="NCBI Taxonomy" id="1703345"/>
    <lineage>
        <taxon>Bacteria</taxon>
        <taxon>Pseudomonadati</taxon>
        <taxon>Bacteroidota</taxon>
        <taxon>Chitinophagia</taxon>
        <taxon>Chitinophagales</taxon>
        <taxon>Chitinophagaceae</taxon>
        <taxon>Niastella</taxon>
    </lineage>
</organism>
<dbReference type="Proteomes" id="UP000192796">
    <property type="component" value="Unassembled WGS sequence"/>
</dbReference>
<dbReference type="SUPFAM" id="SSF103515">
    <property type="entry name" value="Autotransporter"/>
    <property type="match status" value="1"/>
</dbReference>
<dbReference type="EMBL" id="LVYD01000002">
    <property type="protein sequence ID" value="OQP66377.1"/>
    <property type="molecule type" value="Genomic_DNA"/>
</dbReference>
<comment type="caution">
    <text evidence="1">The sequence shown here is derived from an EMBL/GenBank/DDBJ whole genome shotgun (WGS) entry which is preliminary data.</text>
</comment>
<keyword evidence="2" id="KW-1185">Reference proteome</keyword>
<accession>A0A1V9G719</accession>
<reference evidence="1 2" key="1">
    <citation type="submission" date="2016-03" db="EMBL/GenBank/DDBJ databases">
        <title>Niastella vici sp. nov., isolated from farmland soil.</title>
        <authorList>
            <person name="Chen L."/>
            <person name="Wang D."/>
            <person name="Yang S."/>
            <person name="Wang G."/>
        </authorList>
    </citation>
    <scope>NUCLEOTIDE SEQUENCE [LARGE SCALE GENOMIC DNA]</scope>
    <source>
        <strain evidence="1 2">DJ57</strain>
    </source>
</reference>